<evidence type="ECO:0000256" key="1">
    <source>
        <dbReference type="ARBA" id="ARBA00022741"/>
    </source>
</evidence>
<dbReference type="GO" id="GO:0016887">
    <property type="term" value="F:ATP hydrolysis activity"/>
    <property type="evidence" value="ECO:0007669"/>
    <property type="project" value="InterPro"/>
</dbReference>
<dbReference type="AlphaFoldDB" id="A0A927K2P3"/>
<evidence type="ECO:0000259" key="3">
    <source>
        <dbReference type="PROSITE" id="PS50893"/>
    </source>
</evidence>
<evidence type="ECO:0000313" key="4">
    <source>
        <dbReference type="EMBL" id="MBD8869427.1"/>
    </source>
</evidence>
<dbReference type="InterPro" id="IPR003439">
    <property type="entry name" value="ABC_transporter-like_ATP-bd"/>
</dbReference>
<keyword evidence="5" id="KW-1185">Reference proteome</keyword>
<dbReference type="Pfam" id="PF00005">
    <property type="entry name" value="ABC_tran"/>
    <property type="match status" value="1"/>
</dbReference>
<accession>A0A927K2P3</accession>
<gene>
    <name evidence="4" type="ORF">IE331_07310</name>
</gene>
<sequence length="266" mass="28599">MVAVLEFADVTVRRGGATLLDSVDWTVEEDERWVVLGPNGAGKTTLLQVASAQIHPTEGIAGLLDEVLGAVDVFDLRPRIGLTSAAVAERIPRDERVRDVVVSASYGVVGRWREAYDELDHGRAEALLSEIGVGRLADRTFGTLSEGERKRVQIARALMTDPELLLLDEPAAGLDLGGREDLVATLTVLAADPDSPATVLVSHHVEEIPPGFTHALLLREGAVVAAGPLEEVVTESALGETFGMSLQVSHDRGRWTARRRVGRHSN</sequence>
<organism evidence="4 5">
    <name type="scientific">Nocardioides donggukensis</name>
    <dbReference type="NCBI Taxonomy" id="2774019"/>
    <lineage>
        <taxon>Bacteria</taxon>
        <taxon>Bacillati</taxon>
        <taxon>Actinomycetota</taxon>
        <taxon>Actinomycetes</taxon>
        <taxon>Propionibacteriales</taxon>
        <taxon>Nocardioidaceae</taxon>
        <taxon>Nocardioides</taxon>
    </lineage>
</organism>
<dbReference type="PANTHER" id="PTHR43158">
    <property type="entry name" value="SKFA PEPTIDE EXPORT ATP-BINDING PROTEIN SKFE"/>
    <property type="match status" value="1"/>
</dbReference>
<keyword evidence="2 4" id="KW-0067">ATP-binding</keyword>
<evidence type="ECO:0000313" key="5">
    <source>
        <dbReference type="Proteomes" id="UP000616839"/>
    </source>
</evidence>
<dbReference type="InterPro" id="IPR003593">
    <property type="entry name" value="AAA+_ATPase"/>
</dbReference>
<dbReference type="SMART" id="SM00382">
    <property type="entry name" value="AAA"/>
    <property type="match status" value="1"/>
</dbReference>
<evidence type="ECO:0000256" key="2">
    <source>
        <dbReference type="ARBA" id="ARBA00022840"/>
    </source>
</evidence>
<dbReference type="PROSITE" id="PS50893">
    <property type="entry name" value="ABC_TRANSPORTER_2"/>
    <property type="match status" value="1"/>
</dbReference>
<dbReference type="Proteomes" id="UP000616839">
    <property type="component" value="Unassembled WGS sequence"/>
</dbReference>
<dbReference type="EMBL" id="JACYXZ010000002">
    <property type="protein sequence ID" value="MBD8869427.1"/>
    <property type="molecule type" value="Genomic_DNA"/>
</dbReference>
<dbReference type="GO" id="GO:0005524">
    <property type="term" value="F:ATP binding"/>
    <property type="evidence" value="ECO:0007669"/>
    <property type="project" value="UniProtKB-KW"/>
</dbReference>
<dbReference type="SUPFAM" id="SSF52540">
    <property type="entry name" value="P-loop containing nucleoside triphosphate hydrolases"/>
    <property type="match status" value="1"/>
</dbReference>
<dbReference type="InterPro" id="IPR027417">
    <property type="entry name" value="P-loop_NTPase"/>
</dbReference>
<protein>
    <submittedName>
        <fullName evidence="4">ABC transporter ATP-binding protein</fullName>
    </submittedName>
</protein>
<keyword evidence="1" id="KW-0547">Nucleotide-binding</keyword>
<feature type="domain" description="ABC transporter" evidence="3">
    <location>
        <begin position="5"/>
        <end position="245"/>
    </location>
</feature>
<proteinExistence type="predicted"/>
<dbReference type="PANTHER" id="PTHR43158:SF2">
    <property type="entry name" value="SKFA PEPTIDE EXPORT ATP-BINDING PROTEIN SKFE"/>
    <property type="match status" value="1"/>
</dbReference>
<dbReference type="FunFam" id="3.40.50.300:FF:001031">
    <property type="entry name" value="Iron ABC transporter ATP-binding protein"/>
    <property type="match status" value="1"/>
</dbReference>
<name>A0A927K2P3_9ACTN</name>
<dbReference type="RefSeq" id="WP_192142111.1">
    <property type="nucleotide sequence ID" value="NZ_JACYXZ010000002.1"/>
</dbReference>
<dbReference type="Gene3D" id="3.40.50.300">
    <property type="entry name" value="P-loop containing nucleotide triphosphate hydrolases"/>
    <property type="match status" value="1"/>
</dbReference>
<reference evidence="4" key="1">
    <citation type="submission" date="2020-09" db="EMBL/GenBank/DDBJ databases">
        <title>Nocardioides sp. strain MJB4 16S ribosomal RNA gene Genome sequencing and assembly.</title>
        <authorList>
            <person name="Kim I."/>
        </authorList>
    </citation>
    <scope>NUCLEOTIDE SEQUENCE</scope>
    <source>
        <strain evidence="4">MJB4</strain>
    </source>
</reference>
<comment type="caution">
    <text evidence="4">The sequence shown here is derived from an EMBL/GenBank/DDBJ whole genome shotgun (WGS) entry which is preliminary data.</text>
</comment>